<dbReference type="Gene3D" id="3.40.50.1000">
    <property type="entry name" value="HAD superfamily/HAD-like"/>
    <property type="match status" value="1"/>
</dbReference>
<dbReference type="SFLD" id="SFLDS00003">
    <property type="entry name" value="Haloacid_Dehalogenase"/>
    <property type="match status" value="1"/>
</dbReference>
<comment type="caution">
    <text evidence="12">The sequence shown here is derived from an EMBL/GenBank/DDBJ whole genome shotgun (WGS) entry which is preliminary data.</text>
</comment>
<evidence type="ECO:0000256" key="1">
    <source>
        <dbReference type="ARBA" id="ARBA00001946"/>
    </source>
</evidence>
<dbReference type="GO" id="GO:0036424">
    <property type="term" value="F:L-phosphoserine phosphatase activity"/>
    <property type="evidence" value="ECO:0007669"/>
    <property type="project" value="InterPro"/>
</dbReference>
<dbReference type="GO" id="GO:0006564">
    <property type="term" value="P:L-serine biosynthetic process"/>
    <property type="evidence" value="ECO:0007669"/>
    <property type="project" value="UniProtKB-KW"/>
</dbReference>
<feature type="active site" description="Nucleophile" evidence="11">
    <location>
        <position position="89"/>
    </location>
</feature>
<evidence type="ECO:0000256" key="11">
    <source>
        <dbReference type="PIRSR" id="PIRSR604469-1"/>
    </source>
</evidence>
<dbReference type="InterPro" id="IPR023214">
    <property type="entry name" value="HAD_sf"/>
</dbReference>
<evidence type="ECO:0000256" key="3">
    <source>
        <dbReference type="ARBA" id="ARBA00009184"/>
    </source>
</evidence>
<dbReference type="NCBIfam" id="TIGR00338">
    <property type="entry name" value="serB"/>
    <property type="match status" value="1"/>
</dbReference>
<dbReference type="SFLD" id="SFLDG01136">
    <property type="entry name" value="C1.6:_Phosphoserine_Phosphatas"/>
    <property type="match status" value="1"/>
</dbReference>
<comment type="cofactor">
    <cofactor evidence="1">
        <name>Mg(2+)</name>
        <dbReference type="ChEBI" id="CHEBI:18420"/>
    </cofactor>
</comment>
<sequence>MALFLTVIANGDCFEQKSQLVDAFLQRNGLADKPKVVLSANKAFRVDITTNSKDISTQHDLDVVAEDAGDFVAVVNSYDHFKPQLCVFDMDSTLIYQEVIEMIAHYANVEPQVKEITDRAMNNEIDFQESLKLRVSLLKGLPFNELYGEICEKIKITNGVQELTRFLHNINCKTAVLSGGFEPFAQFIQKTLKLDYMKANNLEIDSQTHLLTGRVLGQIVDGQCKAETLVSLANAQETPVPIEKTMMIGDGGNDLPAMAVAGYGVAWNAKPRVQQAAPSKLNSSSLLDVCYILGYNDAEIKEILA</sequence>
<evidence type="ECO:0000256" key="5">
    <source>
        <dbReference type="ARBA" id="ARBA00022605"/>
    </source>
</evidence>
<dbReference type="InterPro" id="IPR036412">
    <property type="entry name" value="HAD-like_sf"/>
</dbReference>
<dbReference type="PANTHER" id="PTHR43344:SF2">
    <property type="entry name" value="PHOSPHOSERINE PHOSPHATASE"/>
    <property type="match status" value="1"/>
</dbReference>
<dbReference type="FunCoup" id="A0A1E5R2J6">
    <property type="interactions" value="544"/>
</dbReference>
<dbReference type="InterPro" id="IPR050582">
    <property type="entry name" value="HAD-like_SerB"/>
</dbReference>
<organism evidence="12 13">
    <name type="scientific">Hanseniaspora osmophila</name>
    <dbReference type="NCBI Taxonomy" id="56408"/>
    <lineage>
        <taxon>Eukaryota</taxon>
        <taxon>Fungi</taxon>
        <taxon>Dikarya</taxon>
        <taxon>Ascomycota</taxon>
        <taxon>Saccharomycotina</taxon>
        <taxon>Saccharomycetes</taxon>
        <taxon>Saccharomycodales</taxon>
        <taxon>Saccharomycodaceae</taxon>
        <taxon>Hanseniaspora</taxon>
    </lineage>
</organism>
<dbReference type="InterPro" id="IPR004469">
    <property type="entry name" value="PSP"/>
</dbReference>
<dbReference type="Pfam" id="PF00702">
    <property type="entry name" value="Hydrolase"/>
    <property type="match status" value="1"/>
</dbReference>
<proteinExistence type="inferred from homology"/>
<gene>
    <name evidence="12" type="ORF">AWRI3579_g3856</name>
</gene>
<dbReference type="EC" id="3.1.3.3" evidence="4"/>
<protein>
    <recommendedName>
        <fullName evidence="4">phosphoserine phosphatase</fullName>
        <ecNumber evidence="4">3.1.3.3</ecNumber>
    </recommendedName>
    <alternativeName>
        <fullName evidence="10">O-phosphoserine phosphohydrolase</fullName>
    </alternativeName>
</protein>
<dbReference type="SFLD" id="SFLDG01137">
    <property type="entry name" value="C1.6.1:_Phosphoserine_Phosphat"/>
    <property type="match status" value="1"/>
</dbReference>
<dbReference type="SUPFAM" id="SSF56784">
    <property type="entry name" value="HAD-like"/>
    <property type="match status" value="1"/>
</dbReference>
<keyword evidence="5" id="KW-0028">Amino-acid biosynthesis</keyword>
<accession>A0A1E5R2J6</accession>
<dbReference type="STRING" id="56408.A0A1E5R2J6"/>
<evidence type="ECO:0000256" key="2">
    <source>
        <dbReference type="ARBA" id="ARBA00005135"/>
    </source>
</evidence>
<evidence type="ECO:0000256" key="4">
    <source>
        <dbReference type="ARBA" id="ARBA00012640"/>
    </source>
</evidence>
<evidence type="ECO:0000256" key="6">
    <source>
        <dbReference type="ARBA" id="ARBA00022723"/>
    </source>
</evidence>
<dbReference type="PANTHER" id="PTHR43344">
    <property type="entry name" value="PHOSPHOSERINE PHOSPHATASE"/>
    <property type="match status" value="1"/>
</dbReference>
<dbReference type="NCBIfam" id="TIGR01488">
    <property type="entry name" value="HAD-SF-IB"/>
    <property type="match status" value="1"/>
</dbReference>
<keyword evidence="9" id="KW-0718">Serine biosynthesis</keyword>
<dbReference type="GO" id="GO:0005737">
    <property type="term" value="C:cytoplasm"/>
    <property type="evidence" value="ECO:0007669"/>
    <property type="project" value="TreeGrafter"/>
</dbReference>
<dbReference type="GO" id="GO:0000287">
    <property type="term" value="F:magnesium ion binding"/>
    <property type="evidence" value="ECO:0007669"/>
    <property type="project" value="TreeGrafter"/>
</dbReference>
<evidence type="ECO:0000313" key="13">
    <source>
        <dbReference type="Proteomes" id="UP000095728"/>
    </source>
</evidence>
<dbReference type="OrthoDB" id="27226at2759"/>
<evidence type="ECO:0000256" key="8">
    <source>
        <dbReference type="ARBA" id="ARBA00022842"/>
    </source>
</evidence>
<evidence type="ECO:0000313" key="12">
    <source>
        <dbReference type="EMBL" id="OEJ81122.1"/>
    </source>
</evidence>
<keyword evidence="8" id="KW-0460">Magnesium</keyword>
<evidence type="ECO:0000256" key="10">
    <source>
        <dbReference type="ARBA" id="ARBA00031693"/>
    </source>
</evidence>
<dbReference type="EMBL" id="LPNM01000011">
    <property type="protein sequence ID" value="OEJ81122.1"/>
    <property type="molecule type" value="Genomic_DNA"/>
</dbReference>
<dbReference type="UniPathway" id="UPA00135">
    <property type="reaction ID" value="UER00198"/>
</dbReference>
<evidence type="ECO:0000256" key="7">
    <source>
        <dbReference type="ARBA" id="ARBA00022801"/>
    </source>
</evidence>
<dbReference type="SFLD" id="SFLDF00029">
    <property type="entry name" value="phosphoserine_phosphatase"/>
    <property type="match status" value="1"/>
</dbReference>
<reference evidence="13" key="1">
    <citation type="journal article" date="2016" name="Genome Announc.">
        <title>Genome sequences of three species of Hanseniaspora isolated from spontaneous wine fermentations.</title>
        <authorList>
            <person name="Sternes P.R."/>
            <person name="Lee D."/>
            <person name="Kutyna D.R."/>
            <person name="Borneman A.R."/>
        </authorList>
    </citation>
    <scope>NUCLEOTIDE SEQUENCE [LARGE SCALE GENOMIC DNA]</scope>
    <source>
        <strain evidence="13">AWRI3579</strain>
    </source>
</reference>
<dbReference type="InParanoid" id="A0A1E5R2J6"/>
<evidence type="ECO:0000256" key="9">
    <source>
        <dbReference type="ARBA" id="ARBA00023299"/>
    </source>
</evidence>
<keyword evidence="13" id="KW-1185">Reference proteome</keyword>
<dbReference type="Proteomes" id="UP000095728">
    <property type="component" value="Unassembled WGS sequence"/>
</dbReference>
<keyword evidence="7" id="KW-0378">Hydrolase</keyword>
<comment type="pathway">
    <text evidence="2">Amino-acid biosynthesis; L-serine biosynthesis; L-serine from 3-phospho-D-glycerate: step 3/3.</text>
</comment>
<dbReference type="AlphaFoldDB" id="A0A1E5R2J6"/>
<feature type="active site" description="Proton donor" evidence="11">
    <location>
        <position position="91"/>
    </location>
</feature>
<keyword evidence="6" id="KW-0479">Metal-binding</keyword>
<name>A0A1E5R2J6_9ASCO</name>
<comment type="similarity">
    <text evidence="3">Belongs to the HAD-like hydrolase superfamily. SerB family.</text>
</comment>